<dbReference type="InterPro" id="IPR050109">
    <property type="entry name" value="HTH-type_TetR-like_transc_reg"/>
</dbReference>
<evidence type="ECO:0000256" key="1">
    <source>
        <dbReference type="ARBA" id="ARBA00023015"/>
    </source>
</evidence>
<organism evidence="7 8">
    <name type="scientific">Bittarella massiliensis</name>
    <name type="common">ex Durand et al. 2017</name>
    <dbReference type="NCBI Taxonomy" id="1720313"/>
    <lineage>
        <taxon>Bacteria</taxon>
        <taxon>Bacillati</taxon>
        <taxon>Bacillota</taxon>
        <taxon>Clostridia</taxon>
        <taxon>Eubacteriales</taxon>
        <taxon>Oscillospiraceae</taxon>
        <taxon>Bittarella (ex Durand et al. 2017)</taxon>
    </lineage>
</organism>
<dbReference type="AlphaFoldDB" id="A0AAQ1RVB6"/>
<evidence type="ECO:0000256" key="4">
    <source>
        <dbReference type="PROSITE-ProRule" id="PRU00335"/>
    </source>
</evidence>
<dbReference type="EMBL" id="FQVY01000001">
    <property type="protein sequence ID" value="SHF78213.1"/>
    <property type="molecule type" value="Genomic_DNA"/>
</dbReference>
<dbReference type="EMBL" id="WWVX01000004">
    <property type="protein sequence ID" value="MZL69557.1"/>
    <property type="molecule type" value="Genomic_DNA"/>
</dbReference>
<dbReference type="GO" id="GO:0000976">
    <property type="term" value="F:transcription cis-regulatory region binding"/>
    <property type="evidence" value="ECO:0007669"/>
    <property type="project" value="TreeGrafter"/>
</dbReference>
<reference evidence="7" key="2">
    <citation type="submission" date="2016-11" db="EMBL/GenBank/DDBJ databases">
        <authorList>
            <person name="Varghese N."/>
            <person name="Submissions S."/>
        </authorList>
    </citation>
    <scope>NUCLEOTIDE SEQUENCE</scope>
    <source>
        <strain evidence="7">DSM 4029</strain>
    </source>
</reference>
<feature type="domain" description="HTH tetR-type" evidence="5">
    <location>
        <begin position="10"/>
        <end position="70"/>
    </location>
</feature>
<name>A0AAQ1RVB6_9FIRM</name>
<evidence type="ECO:0000313" key="6">
    <source>
        <dbReference type="EMBL" id="MZL69557.1"/>
    </source>
</evidence>
<accession>A0AAQ1RVB6</accession>
<proteinExistence type="predicted"/>
<dbReference type="Pfam" id="PF00440">
    <property type="entry name" value="TetR_N"/>
    <property type="match status" value="1"/>
</dbReference>
<evidence type="ECO:0000313" key="9">
    <source>
        <dbReference type="Proteomes" id="UP000474718"/>
    </source>
</evidence>
<protein>
    <submittedName>
        <fullName evidence="6">TetR family transcriptional regulator</fullName>
    </submittedName>
    <submittedName>
        <fullName evidence="7">Transcriptional regulator, TetR family</fullName>
    </submittedName>
</protein>
<dbReference type="Gene3D" id="1.10.10.60">
    <property type="entry name" value="Homeodomain-like"/>
    <property type="match status" value="1"/>
</dbReference>
<dbReference type="Proteomes" id="UP000184089">
    <property type="component" value="Unassembled WGS sequence"/>
</dbReference>
<gene>
    <name evidence="6" type="ORF">GT747_07270</name>
    <name evidence="7" type="ORF">SAMN05444424_0660</name>
</gene>
<comment type="caution">
    <text evidence="7">The sequence shown here is derived from an EMBL/GenBank/DDBJ whole genome shotgun (WGS) entry which is preliminary data.</text>
</comment>
<dbReference type="PRINTS" id="PR00455">
    <property type="entry name" value="HTHTETR"/>
</dbReference>
<dbReference type="SUPFAM" id="SSF46689">
    <property type="entry name" value="Homeodomain-like"/>
    <property type="match status" value="1"/>
</dbReference>
<dbReference type="InterPro" id="IPR001647">
    <property type="entry name" value="HTH_TetR"/>
</dbReference>
<evidence type="ECO:0000259" key="5">
    <source>
        <dbReference type="PROSITE" id="PS50977"/>
    </source>
</evidence>
<dbReference type="RefSeq" id="WP_021659883.1">
    <property type="nucleotide sequence ID" value="NZ_FQVY01000001.1"/>
</dbReference>
<evidence type="ECO:0000313" key="7">
    <source>
        <dbReference type="EMBL" id="SHF78213.1"/>
    </source>
</evidence>
<reference evidence="8" key="1">
    <citation type="submission" date="2016-11" db="EMBL/GenBank/DDBJ databases">
        <authorList>
            <person name="Jaros S."/>
            <person name="Januszkiewicz K."/>
            <person name="Wedrychowicz H."/>
        </authorList>
    </citation>
    <scope>NUCLEOTIDE SEQUENCE [LARGE SCALE GENOMIC DNA]</scope>
    <source>
        <strain evidence="8">DSM 4029</strain>
    </source>
</reference>
<evidence type="ECO:0000313" key="8">
    <source>
        <dbReference type="Proteomes" id="UP000184089"/>
    </source>
</evidence>
<dbReference type="PANTHER" id="PTHR30055:SF234">
    <property type="entry name" value="HTH-TYPE TRANSCRIPTIONAL REGULATOR BETI"/>
    <property type="match status" value="1"/>
</dbReference>
<sequence length="214" mass="23704">MGRRKKEPAEAHRGRIAQAAAALFAKRGVDSVTVEEIAREAGYSKATLYVYFQGKEEIVGALTLESMRRLRDCLSSALVEGTGARGRYDAVCGALQRYQGEAPFLFGLALREINIDWESPDTLPVEREIFAVGEEINDLMGHFLREGMETGAFRPDLEILPTVFAFWAMLAGLMQVAASKEKYIEKAMGLTREAFLAGGFETLYRAIAREEGAR</sequence>
<dbReference type="PANTHER" id="PTHR30055">
    <property type="entry name" value="HTH-TYPE TRANSCRIPTIONAL REGULATOR RUTR"/>
    <property type="match status" value="1"/>
</dbReference>
<keyword evidence="1" id="KW-0805">Transcription regulation</keyword>
<evidence type="ECO:0000256" key="2">
    <source>
        <dbReference type="ARBA" id="ARBA00023125"/>
    </source>
</evidence>
<keyword evidence="2 4" id="KW-0238">DNA-binding</keyword>
<keyword evidence="9" id="KW-1185">Reference proteome</keyword>
<dbReference type="InterPro" id="IPR009057">
    <property type="entry name" value="Homeodomain-like_sf"/>
</dbReference>
<dbReference type="Gene3D" id="1.10.357.10">
    <property type="entry name" value="Tetracycline Repressor, domain 2"/>
    <property type="match status" value="1"/>
</dbReference>
<dbReference type="PROSITE" id="PS50977">
    <property type="entry name" value="HTH_TETR_2"/>
    <property type="match status" value="1"/>
</dbReference>
<dbReference type="GO" id="GO:0003700">
    <property type="term" value="F:DNA-binding transcription factor activity"/>
    <property type="evidence" value="ECO:0007669"/>
    <property type="project" value="TreeGrafter"/>
</dbReference>
<dbReference type="Proteomes" id="UP000474718">
    <property type="component" value="Unassembled WGS sequence"/>
</dbReference>
<reference evidence="6 9" key="3">
    <citation type="journal article" date="2019" name="Nat. Med.">
        <title>A library of human gut bacterial isolates paired with longitudinal multiomics data enables mechanistic microbiome research.</title>
        <authorList>
            <person name="Poyet M."/>
            <person name="Groussin M."/>
            <person name="Gibbons S.M."/>
            <person name="Avila-Pacheco J."/>
            <person name="Jiang X."/>
            <person name="Kearney S.M."/>
            <person name="Perrotta A.R."/>
            <person name="Berdy B."/>
            <person name="Zhao S."/>
            <person name="Lieberman T.D."/>
            <person name="Swanson P.K."/>
            <person name="Smith M."/>
            <person name="Roesemann S."/>
            <person name="Alexander J.E."/>
            <person name="Rich S.A."/>
            <person name="Livny J."/>
            <person name="Vlamakis H."/>
            <person name="Clish C."/>
            <person name="Bullock K."/>
            <person name="Deik A."/>
            <person name="Scott J."/>
            <person name="Pierce K.A."/>
            <person name="Xavier R.J."/>
            <person name="Alm E.J."/>
        </authorList>
    </citation>
    <scope>NUCLEOTIDE SEQUENCE [LARGE SCALE GENOMIC DNA]</scope>
    <source>
        <strain evidence="6 9">BIOML-A2</strain>
    </source>
</reference>
<dbReference type="SUPFAM" id="SSF48498">
    <property type="entry name" value="Tetracyclin repressor-like, C-terminal domain"/>
    <property type="match status" value="1"/>
</dbReference>
<evidence type="ECO:0000256" key="3">
    <source>
        <dbReference type="ARBA" id="ARBA00023163"/>
    </source>
</evidence>
<dbReference type="InterPro" id="IPR036271">
    <property type="entry name" value="Tet_transcr_reg_TetR-rel_C_sf"/>
</dbReference>
<keyword evidence="3" id="KW-0804">Transcription</keyword>
<feature type="DNA-binding region" description="H-T-H motif" evidence="4">
    <location>
        <begin position="33"/>
        <end position="52"/>
    </location>
</feature>